<dbReference type="AlphaFoldDB" id="A0A1M4WL66"/>
<gene>
    <name evidence="1" type="ORF">SAMN05444278_10652</name>
</gene>
<sequence>MVKSFLLFLFSFVLLTACESEERQNRNPNLLEINVNIQVSLNLPQFNQLNFPGNAMYVSNQGNLGVIVVNTGSGFLAWDAADPNILPQDCSRLEINGLEAESNCSSQNVYSLVTGQPLSGENLKYPLYAYRINQGGDVLNIFN</sequence>
<proteinExistence type="predicted"/>
<dbReference type="OrthoDB" id="1201186at2"/>
<evidence type="ECO:0000313" key="2">
    <source>
        <dbReference type="Proteomes" id="UP000184462"/>
    </source>
</evidence>
<keyword evidence="2" id="KW-1185">Reference proteome</keyword>
<name>A0A1M4WL66_9FLAO</name>
<dbReference type="Proteomes" id="UP000184462">
    <property type="component" value="Unassembled WGS sequence"/>
</dbReference>
<organism evidence="1 2">
    <name type="scientific">Psychroflexus salarius</name>
    <dbReference type="NCBI Taxonomy" id="1155689"/>
    <lineage>
        <taxon>Bacteria</taxon>
        <taxon>Pseudomonadati</taxon>
        <taxon>Bacteroidota</taxon>
        <taxon>Flavobacteriia</taxon>
        <taxon>Flavobacteriales</taxon>
        <taxon>Flavobacteriaceae</taxon>
        <taxon>Psychroflexus</taxon>
    </lineage>
</organism>
<dbReference type="PROSITE" id="PS51257">
    <property type="entry name" value="PROKAR_LIPOPROTEIN"/>
    <property type="match status" value="1"/>
</dbReference>
<accession>A0A1M4WL66</accession>
<protein>
    <recommendedName>
        <fullName evidence="3">Ferredoxin subunit of nitrite reductase or a ring-hydroxylating dioxygenase</fullName>
    </recommendedName>
</protein>
<evidence type="ECO:0008006" key="3">
    <source>
        <dbReference type="Google" id="ProtNLM"/>
    </source>
</evidence>
<evidence type="ECO:0000313" key="1">
    <source>
        <dbReference type="EMBL" id="SHE81945.1"/>
    </source>
</evidence>
<dbReference type="RefSeq" id="WP_073193168.1">
    <property type="nucleotide sequence ID" value="NZ_FQTW01000006.1"/>
</dbReference>
<reference evidence="1 2" key="1">
    <citation type="submission" date="2016-11" db="EMBL/GenBank/DDBJ databases">
        <authorList>
            <person name="Jaros S."/>
            <person name="Januszkiewicz K."/>
            <person name="Wedrychowicz H."/>
        </authorList>
    </citation>
    <scope>NUCLEOTIDE SEQUENCE [LARGE SCALE GENOMIC DNA]</scope>
    <source>
        <strain evidence="1 2">DSM 25661</strain>
    </source>
</reference>
<dbReference type="EMBL" id="FQTW01000006">
    <property type="protein sequence ID" value="SHE81945.1"/>
    <property type="molecule type" value="Genomic_DNA"/>
</dbReference>
<dbReference type="STRING" id="1155689.SAMN05444278_10652"/>